<reference evidence="2" key="1">
    <citation type="journal article" date="2020" name="mSystems">
        <title>Genome- and Community-Level Interaction Insights into Carbon Utilization and Element Cycling Functions of Hydrothermarchaeota in Hydrothermal Sediment.</title>
        <authorList>
            <person name="Zhou Z."/>
            <person name="Liu Y."/>
            <person name="Xu W."/>
            <person name="Pan J."/>
            <person name="Luo Z.H."/>
            <person name="Li M."/>
        </authorList>
    </citation>
    <scope>NUCLEOTIDE SEQUENCE [LARGE SCALE GENOMIC DNA]</scope>
    <source>
        <strain evidence="2">HyVt-102</strain>
    </source>
</reference>
<feature type="transmembrane region" description="Helical" evidence="1">
    <location>
        <begin position="12"/>
        <end position="32"/>
    </location>
</feature>
<keyword evidence="1" id="KW-0472">Membrane</keyword>
<evidence type="ECO:0000313" key="2">
    <source>
        <dbReference type="EMBL" id="HDI83080.1"/>
    </source>
</evidence>
<dbReference type="EMBL" id="DQWE01000228">
    <property type="protein sequence ID" value="HDI83080.1"/>
    <property type="molecule type" value="Genomic_DNA"/>
</dbReference>
<sequence length="114" mass="12829">MKLLYKKTTGPGRMDFLLVSLFVSFLLLGRLGNRILIAIGKAKYTLVALFTGLAIIFLMPGLFKNSLLRGVEISLTTGTLIYSLIELIFILIFIRNLPSTRKEEPNNKQQIPED</sequence>
<keyword evidence="1" id="KW-1133">Transmembrane helix</keyword>
<name>A0A7C0Z9T4_UNCW3</name>
<keyword evidence="1" id="KW-0812">Transmembrane</keyword>
<organism evidence="2">
    <name type="scientific">candidate division WOR-3 bacterium</name>
    <dbReference type="NCBI Taxonomy" id="2052148"/>
    <lineage>
        <taxon>Bacteria</taxon>
        <taxon>Bacteria division WOR-3</taxon>
    </lineage>
</organism>
<comment type="caution">
    <text evidence="2">The sequence shown here is derived from an EMBL/GenBank/DDBJ whole genome shotgun (WGS) entry which is preliminary data.</text>
</comment>
<proteinExistence type="predicted"/>
<dbReference type="Proteomes" id="UP000885847">
    <property type="component" value="Unassembled WGS sequence"/>
</dbReference>
<feature type="transmembrane region" description="Helical" evidence="1">
    <location>
        <begin position="75"/>
        <end position="94"/>
    </location>
</feature>
<feature type="transmembrane region" description="Helical" evidence="1">
    <location>
        <begin position="44"/>
        <end position="63"/>
    </location>
</feature>
<evidence type="ECO:0000256" key="1">
    <source>
        <dbReference type="SAM" id="Phobius"/>
    </source>
</evidence>
<accession>A0A7C0Z9T4</accession>
<protein>
    <submittedName>
        <fullName evidence="2">Uncharacterized protein</fullName>
    </submittedName>
</protein>
<dbReference type="AlphaFoldDB" id="A0A7C0Z9T4"/>
<gene>
    <name evidence="2" type="ORF">ENF18_04735</name>
</gene>